<evidence type="ECO:0000313" key="3">
    <source>
        <dbReference type="EMBL" id="CAF1211398.1"/>
    </source>
</evidence>
<gene>
    <name evidence="3" type="ORF">IZO911_LOCUS29194</name>
    <name evidence="4" type="ORF">KXQ929_LOCUS9814</name>
</gene>
<evidence type="ECO:0000313" key="5">
    <source>
        <dbReference type="Proteomes" id="UP000663860"/>
    </source>
</evidence>
<keyword evidence="2" id="KW-1133">Transmembrane helix</keyword>
<feature type="transmembrane region" description="Helical" evidence="2">
    <location>
        <begin position="41"/>
        <end position="62"/>
    </location>
</feature>
<comment type="caution">
    <text evidence="3">The sequence shown here is derived from an EMBL/GenBank/DDBJ whole genome shotgun (WGS) entry which is preliminary data.</text>
</comment>
<keyword evidence="2" id="KW-0812">Transmembrane</keyword>
<dbReference type="Proteomes" id="UP000663860">
    <property type="component" value="Unassembled WGS sequence"/>
</dbReference>
<feature type="compositionally biased region" description="Acidic residues" evidence="1">
    <location>
        <begin position="102"/>
        <end position="114"/>
    </location>
</feature>
<dbReference type="AlphaFoldDB" id="A0A814X0C3"/>
<dbReference type="EMBL" id="CAJOBB010000454">
    <property type="protein sequence ID" value="CAF3683131.1"/>
    <property type="molecule type" value="Genomic_DNA"/>
</dbReference>
<evidence type="ECO:0000313" key="4">
    <source>
        <dbReference type="EMBL" id="CAF3683131.1"/>
    </source>
</evidence>
<keyword evidence="2" id="KW-0472">Membrane</keyword>
<sequence length="320" mass="35822">MIILSSTTSIMTMSTNATLLSLPTTEHIYLSSYYTSMIKRLLIVFGSIFFLWLIMGLVFASIQTFRHIKKKTNNKFFRYNRSLPPSSLITPTRPPYRRDNNSDNDEDDDDDDDQASVFTSVSYLSERSRNIHDSTQFASPCQRIPEEEFELTLPMTAAGISNMAFSRSTLASSTSGGASLLYYPACRNFAYSQSTLASSTADLNTPTPSIIVPTNEPSTYKARSSRLANLKRHSSQSSSTTTFSQITNATYLSSSSTSTSSSIPIVSLKRAPLPTVMITDCDRLQTDIIELDDFEPEKDWRRAQPELRLLLNDKMPQAVR</sequence>
<reference evidence="3" key="1">
    <citation type="submission" date="2021-02" db="EMBL/GenBank/DDBJ databases">
        <authorList>
            <person name="Nowell W R."/>
        </authorList>
    </citation>
    <scope>NUCLEOTIDE SEQUENCE</scope>
</reference>
<accession>A0A814X0C3</accession>
<organism evidence="3 5">
    <name type="scientific">Adineta steineri</name>
    <dbReference type="NCBI Taxonomy" id="433720"/>
    <lineage>
        <taxon>Eukaryota</taxon>
        <taxon>Metazoa</taxon>
        <taxon>Spiralia</taxon>
        <taxon>Gnathifera</taxon>
        <taxon>Rotifera</taxon>
        <taxon>Eurotatoria</taxon>
        <taxon>Bdelloidea</taxon>
        <taxon>Adinetida</taxon>
        <taxon>Adinetidae</taxon>
        <taxon>Adineta</taxon>
    </lineage>
</organism>
<proteinExistence type="predicted"/>
<evidence type="ECO:0000256" key="1">
    <source>
        <dbReference type="SAM" id="MobiDB-lite"/>
    </source>
</evidence>
<feature type="region of interest" description="Disordered" evidence="1">
    <location>
        <begin position="85"/>
        <end position="114"/>
    </location>
</feature>
<evidence type="ECO:0000256" key="2">
    <source>
        <dbReference type="SAM" id="Phobius"/>
    </source>
</evidence>
<dbReference type="EMBL" id="CAJNOE010000429">
    <property type="protein sequence ID" value="CAF1211398.1"/>
    <property type="molecule type" value="Genomic_DNA"/>
</dbReference>
<dbReference type="Proteomes" id="UP000663868">
    <property type="component" value="Unassembled WGS sequence"/>
</dbReference>
<protein>
    <submittedName>
        <fullName evidence="3">Uncharacterized protein</fullName>
    </submittedName>
</protein>
<name>A0A814X0C3_9BILA</name>